<name>A0A7Y9Z8T0_9MICO</name>
<evidence type="ECO:0000313" key="2">
    <source>
        <dbReference type="Proteomes" id="UP000547973"/>
    </source>
</evidence>
<dbReference type="RefSeq" id="WP_218855986.1">
    <property type="nucleotide sequence ID" value="NZ_BBRC01000014.1"/>
</dbReference>
<reference evidence="1 2" key="1">
    <citation type="submission" date="2020-07" db="EMBL/GenBank/DDBJ databases">
        <title>Sequencing the genomes of 1000 actinobacteria strains.</title>
        <authorList>
            <person name="Klenk H.-P."/>
        </authorList>
    </citation>
    <scope>NUCLEOTIDE SEQUENCE [LARGE SCALE GENOMIC DNA]</scope>
    <source>
        <strain evidence="1 2">DSM 19970</strain>
    </source>
</reference>
<dbReference type="EMBL" id="JACBZO010000001">
    <property type="protein sequence ID" value="NYI40894.1"/>
    <property type="molecule type" value="Genomic_DNA"/>
</dbReference>
<protein>
    <recommendedName>
        <fullName evidence="3">3-methyladenine DNA glycosylase</fullName>
    </recommendedName>
</protein>
<organism evidence="1 2">
    <name type="scientific">Demequina lutea</name>
    <dbReference type="NCBI Taxonomy" id="431489"/>
    <lineage>
        <taxon>Bacteria</taxon>
        <taxon>Bacillati</taxon>
        <taxon>Actinomycetota</taxon>
        <taxon>Actinomycetes</taxon>
        <taxon>Micrococcales</taxon>
        <taxon>Demequinaceae</taxon>
        <taxon>Demequina</taxon>
    </lineage>
</organism>
<gene>
    <name evidence="1" type="ORF">BKA03_001013</name>
</gene>
<proteinExistence type="predicted"/>
<sequence length="298" mass="33701">MTLSTYQVTRVLAREEWEPLARAHAARADAATAGHRERAPRHERHPVEDFVYEYYNTRPMRLRRWHPGIGLALEDAAEHAQWRHYTTRDGATFADAAAFWEARGRTVDYVDALLRATASRPARLGCFGLHEWAMVYRADDDRRHPLPLRLGRAGTDGVVEEHKIVCTHVDAFRFFTPEAAPLNATQLTRETQVASEQPGCLHANMDLYKWASKLVPAVSSELIMDAFELAMEIRSVDMQASPYDVRQLGLTPIAIETVEGKREYTEHQAEFAVIAAALRERLIDACAAIREAAEQVRA</sequence>
<evidence type="ECO:0000313" key="1">
    <source>
        <dbReference type="EMBL" id="NYI40894.1"/>
    </source>
</evidence>
<evidence type="ECO:0008006" key="3">
    <source>
        <dbReference type="Google" id="ProtNLM"/>
    </source>
</evidence>
<dbReference type="AlphaFoldDB" id="A0A7Y9Z8T0"/>
<keyword evidence="2" id="KW-1185">Reference proteome</keyword>
<comment type="caution">
    <text evidence="1">The sequence shown here is derived from an EMBL/GenBank/DDBJ whole genome shotgun (WGS) entry which is preliminary data.</text>
</comment>
<dbReference type="Proteomes" id="UP000547973">
    <property type="component" value="Unassembled WGS sequence"/>
</dbReference>
<accession>A0A7Y9Z8T0</accession>